<dbReference type="Proteomes" id="UP000694541">
    <property type="component" value="Unplaced"/>
</dbReference>
<proteinExistence type="predicted"/>
<evidence type="ECO:0000313" key="1">
    <source>
        <dbReference type="Ensembl" id="ENSANIP00000006313.1"/>
    </source>
</evidence>
<organism evidence="1 2">
    <name type="scientific">Accipiter nisus</name>
    <name type="common">Eurasian sparrowhawk</name>
    <dbReference type="NCBI Taxonomy" id="211598"/>
    <lineage>
        <taxon>Eukaryota</taxon>
        <taxon>Metazoa</taxon>
        <taxon>Chordata</taxon>
        <taxon>Craniata</taxon>
        <taxon>Vertebrata</taxon>
        <taxon>Euteleostomi</taxon>
        <taxon>Archelosauria</taxon>
        <taxon>Archosauria</taxon>
        <taxon>Dinosauria</taxon>
        <taxon>Saurischia</taxon>
        <taxon>Theropoda</taxon>
        <taxon>Coelurosauria</taxon>
        <taxon>Aves</taxon>
        <taxon>Neognathae</taxon>
        <taxon>Neoaves</taxon>
        <taxon>Telluraves</taxon>
        <taxon>Accipitrimorphae</taxon>
        <taxon>Accipitriformes</taxon>
        <taxon>Accipitridae</taxon>
        <taxon>Accipitrinae</taxon>
        <taxon>Accipiter</taxon>
    </lineage>
</organism>
<name>A0A8B9RSQ2_9AVES</name>
<protein>
    <submittedName>
        <fullName evidence="1">Uncharacterized protein</fullName>
    </submittedName>
</protein>
<keyword evidence="2" id="KW-1185">Reference proteome</keyword>
<reference evidence="1" key="1">
    <citation type="submission" date="2025-08" db="UniProtKB">
        <authorList>
            <consortium name="Ensembl"/>
        </authorList>
    </citation>
    <scope>IDENTIFICATION</scope>
</reference>
<dbReference type="AlphaFoldDB" id="A0A8B9RSQ2"/>
<accession>A0A8B9RSQ2</accession>
<sequence length="102" mass="11111">MWRGAVARVLRRGGTGNSRSVSGTAAVVEFRRRLEKELEDIRGAGTWKSERIISSRQGPHLRLEGGGSGGYGTAGSGFWLSLPVRGLCFSFSSARDPQFLRQ</sequence>
<dbReference type="Ensembl" id="ENSANIT00000006527.1">
    <property type="protein sequence ID" value="ENSANIP00000006313.1"/>
    <property type="gene ID" value="ENSANIG00000004290.1"/>
</dbReference>
<reference evidence="1" key="2">
    <citation type="submission" date="2025-09" db="UniProtKB">
        <authorList>
            <consortium name="Ensembl"/>
        </authorList>
    </citation>
    <scope>IDENTIFICATION</scope>
</reference>
<evidence type="ECO:0000313" key="2">
    <source>
        <dbReference type="Proteomes" id="UP000694541"/>
    </source>
</evidence>